<reference evidence="3" key="1">
    <citation type="submission" date="2020-07" db="EMBL/GenBank/DDBJ databases">
        <title>Huge and variable diversity of episymbiotic CPR bacteria and DPANN archaea in groundwater ecosystems.</title>
        <authorList>
            <person name="He C.Y."/>
            <person name="Keren R."/>
            <person name="Whittaker M."/>
            <person name="Farag I.F."/>
            <person name="Doudna J."/>
            <person name="Cate J.H.D."/>
            <person name="Banfield J.F."/>
        </authorList>
    </citation>
    <scope>NUCLEOTIDE SEQUENCE</scope>
    <source>
        <strain evidence="3">NC_groundwater_717_Ag_S-0.2um_59_8</strain>
    </source>
</reference>
<dbReference type="SUPFAM" id="SSF52540">
    <property type="entry name" value="P-loop containing nucleoside triphosphate hydrolases"/>
    <property type="match status" value="1"/>
</dbReference>
<feature type="domain" description="AAA" evidence="1">
    <location>
        <begin position="18"/>
        <end position="131"/>
    </location>
</feature>
<gene>
    <name evidence="3" type="ORF">HYY65_13455</name>
</gene>
<keyword evidence="3" id="KW-0547">Nucleotide-binding</keyword>
<dbReference type="InterPro" id="IPR027417">
    <property type="entry name" value="P-loop_NTPase"/>
</dbReference>
<dbReference type="Pfam" id="PF13635">
    <property type="entry name" value="DUF4143"/>
    <property type="match status" value="1"/>
</dbReference>
<protein>
    <submittedName>
        <fullName evidence="3">ATP-binding protein</fullName>
    </submittedName>
</protein>
<evidence type="ECO:0000259" key="1">
    <source>
        <dbReference type="Pfam" id="PF13173"/>
    </source>
</evidence>
<evidence type="ECO:0000259" key="2">
    <source>
        <dbReference type="Pfam" id="PF13635"/>
    </source>
</evidence>
<organism evidence="3 4">
    <name type="scientific">Tectimicrobiota bacterium</name>
    <dbReference type="NCBI Taxonomy" id="2528274"/>
    <lineage>
        <taxon>Bacteria</taxon>
        <taxon>Pseudomonadati</taxon>
        <taxon>Nitrospinota/Tectimicrobiota group</taxon>
        <taxon>Candidatus Tectimicrobiota</taxon>
    </lineage>
</organism>
<dbReference type="InterPro" id="IPR041682">
    <property type="entry name" value="AAA_14"/>
</dbReference>
<dbReference type="PANTHER" id="PTHR43566">
    <property type="entry name" value="CONSERVED PROTEIN"/>
    <property type="match status" value="1"/>
</dbReference>
<keyword evidence="3" id="KW-0067">ATP-binding</keyword>
<feature type="domain" description="DUF4143" evidence="2">
    <location>
        <begin position="170"/>
        <end position="328"/>
    </location>
</feature>
<dbReference type="Pfam" id="PF13173">
    <property type="entry name" value="AAA_14"/>
    <property type="match status" value="1"/>
</dbReference>
<evidence type="ECO:0000313" key="3">
    <source>
        <dbReference type="EMBL" id="MBI3016032.1"/>
    </source>
</evidence>
<sequence length="384" mass="43559">MIRRAVRELVLERLGAYPAVLLVGPRQCGKTTLARAIGGTYFDLEQQPERLRLDLEWETIVAQRNLVILDEAQSWPEVFARLRGAIDRDRKRTGRFLLLGSVSPSLMVQVSESLAGRLSLVELTPLLLTELKAKVSQGRRWLCGGYPDGGVLEPKRFPRWQRDYAALLSQRDLPAWGLPAKSQTTDRLLRMLAALNGQAWNASQVGQSLGLSYQTVNSYLDYLAGAFLIRRLPPYQANLRKRLVKSPKIYWRDSGLLHTLLNVSDENTLLAQPWVGASWESYVIEQALGVLSSKGRTYDAYYFRTSDQYELDLMLDFGKDLWAIEIKLTSSPGPEDMARLDKTADLVKASRRFLVSQTRRPSGDERRVSCDLPSFLDRLRENES</sequence>
<accession>A0A932GRQ7</accession>
<name>A0A932GRQ7_UNCTE</name>
<comment type="caution">
    <text evidence="3">The sequence shown here is derived from an EMBL/GenBank/DDBJ whole genome shotgun (WGS) entry which is preliminary data.</text>
</comment>
<dbReference type="Proteomes" id="UP000741360">
    <property type="component" value="Unassembled WGS sequence"/>
</dbReference>
<dbReference type="CDD" id="cd00009">
    <property type="entry name" value="AAA"/>
    <property type="match status" value="1"/>
</dbReference>
<dbReference type="AlphaFoldDB" id="A0A932GRQ7"/>
<dbReference type="InterPro" id="IPR025420">
    <property type="entry name" value="DUF4143"/>
</dbReference>
<dbReference type="GO" id="GO:0005524">
    <property type="term" value="F:ATP binding"/>
    <property type="evidence" value="ECO:0007669"/>
    <property type="project" value="UniProtKB-KW"/>
</dbReference>
<proteinExistence type="predicted"/>
<evidence type="ECO:0000313" key="4">
    <source>
        <dbReference type="Proteomes" id="UP000741360"/>
    </source>
</evidence>
<dbReference type="EMBL" id="JACPSX010000259">
    <property type="protein sequence ID" value="MBI3016032.1"/>
    <property type="molecule type" value="Genomic_DNA"/>
</dbReference>
<dbReference type="PANTHER" id="PTHR43566:SF2">
    <property type="entry name" value="DUF4143 DOMAIN-CONTAINING PROTEIN"/>
    <property type="match status" value="1"/>
</dbReference>